<dbReference type="Gene3D" id="1.20.120.1870">
    <property type="entry name" value="Fic/DOC protein, Fido domain"/>
    <property type="match status" value="1"/>
</dbReference>
<name>I4EGS3_9BACT</name>
<reference evidence="2 3" key="1">
    <citation type="journal article" date="2012" name="ISME J.">
        <title>Nitrification expanded: discovery, physiology and genomics of a nitrite-oxidizing bacterium from the phylum Chloroflexi.</title>
        <authorList>
            <person name="Sorokin D.Y."/>
            <person name="Lucker S."/>
            <person name="Vejmelkova D."/>
            <person name="Kostrikina N.A."/>
            <person name="Kleerebezem R."/>
            <person name="Rijpstra W.I."/>
            <person name="Damste J.S."/>
            <person name="Le Paslier D."/>
            <person name="Muyzer G."/>
            <person name="Wagner M."/>
            <person name="van Loosdrecht M.C."/>
            <person name="Daims H."/>
        </authorList>
    </citation>
    <scope>NUCLEOTIDE SEQUENCE [LARGE SCALE GENOMIC DNA]</scope>
    <source>
        <strain evidence="3">none</strain>
    </source>
</reference>
<comment type="caution">
    <text evidence="2">The sequence shown here is derived from an EMBL/GenBank/DDBJ whole genome shotgun (WGS) entry which is preliminary data.</text>
</comment>
<evidence type="ECO:0000313" key="3">
    <source>
        <dbReference type="Proteomes" id="UP000004221"/>
    </source>
</evidence>
<sequence length="74" mass="8562">MWGMVRNHPFQDGNKRVAYAVTLTFLRVNGLTIVATESEEFTLLIDIAQHLTVEQVSEWMRERRADYNPPGRGK</sequence>
<feature type="domain" description="Fido" evidence="1">
    <location>
        <begin position="1"/>
        <end position="62"/>
    </location>
</feature>
<evidence type="ECO:0000259" key="1">
    <source>
        <dbReference type="PROSITE" id="PS51459"/>
    </source>
</evidence>
<dbReference type="InterPro" id="IPR003812">
    <property type="entry name" value="Fido"/>
</dbReference>
<organism evidence="2 3">
    <name type="scientific">Nitrolancea hollandica Lb</name>
    <dbReference type="NCBI Taxonomy" id="1129897"/>
    <lineage>
        <taxon>Bacteria</taxon>
        <taxon>Pseudomonadati</taxon>
        <taxon>Thermomicrobiota</taxon>
        <taxon>Thermomicrobia</taxon>
        <taxon>Sphaerobacterales</taxon>
        <taxon>Sphaerobacterineae</taxon>
        <taxon>Sphaerobacteraceae</taxon>
        <taxon>Nitrolancea</taxon>
    </lineage>
</organism>
<dbReference type="Proteomes" id="UP000004221">
    <property type="component" value="Unassembled WGS sequence"/>
</dbReference>
<dbReference type="Pfam" id="PF02661">
    <property type="entry name" value="Fic"/>
    <property type="match status" value="1"/>
</dbReference>
<dbReference type="EMBL" id="CAGS01000201">
    <property type="protein sequence ID" value="CCF83885.1"/>
    <property type="molecule type" value="Genomic_DNA"/>
</dbReference>
<dbReference type="NCBIfam" id="TIGR01550">
    <property type="entry name" value="DOC_P1"/>
    <property type="match status" value="1"/>
</dbReference>
<dbReference type="RefSeq" id="WP_008477575.1">
    <property type="nucleotide sequence ID" value="NZ_CAGS01000201.1"/>
</dbReference>
<dbReference type="InterPro" id="IPR006440">
    <property type="entry name" value="Doc"/>
</dbReference>
<dbReference type="PROSITE" id="PS51459">
    <property type="entry name" value="FIDO"/>
    <property type="match status" value="1"/>
</dbReference>
<dbReference type="AlphaFoldDB" id="I4EGS3"/>
<dbReference type="PANTHER" id="PTHR39426:SF1">
    <property type="entry name" value="HOMOLOGY TO DEATH-ON-CURING PROTEIN OF PHAGE P1"/>
    <property type="match status" value="1"/>
</dbReference>
<dbReference type="InterPro" id="IPR036597">
    <property type="entry name" value="Fido-like_dom_sf"/>
</dbReference>
<keyword evidence="3" id="KW-1185">Reference proteome</keyword>
<gene>
    <name evidence="2" type="ORF">NITHO_280028</name>
</gene>
<accession>I4EGS3</accession>
<dbReference type="PANTHER" id="PTHR39426">
    <property type="entry name" value="HOMOLOGY TO DEATH-ON-CURING PROTEIN OF PHAGE P1"/>
    <property type="match status" value="1"/>
</dbReference>
<dbReference type="SUPFAM" id="SSF140931">
    <property type="entry name" value="Fic-like"/>
    <property type="match status" value="1"/>
</dbReference>
<dbReference type="InterPro" id="IPR053737">
    <property type="entry name" value="Type_II_TA_Toxin"/>
</dbReference>
<dbReference type="GO" id="GO:0016301">
    <property type="term" value="F:kinase activity"/>
    <property type="evidence" value="ECO:0007669"/>
    <property type="project" value="InterPro"/>
</dbReference>
<proteinExistence type="predicted"/>
<protein>
    <submittedName>
        <fullName evidence="2">Death-on-curing family protein</fullName>
    </submittedName>
</protein>
<evidence type="ECO:0000313" key="2">
    <source>
        <dbReference type="EMBL" id="CCF83885.1"/>
    </source>
</evidence>